<dbReference type="InterPro" id="IPR003593">
    <property type="entry name" value="AAA+_ATPase"/>
</dbReference>
<dbReference type="InterPro" id="IPR051782">
    <property type="entry name" value="ABC_Transporter_VariousFunc"/>
</dbReference>
<proteinExistence type="predicted"/>
<feature type="domain" description="ABC transporter" evidence="4">
    <location>
        <begin position="2"/>
        <end position="223"/>
    </location>
</feature>
<evidence type="ECO:0000259" key="4">
    <source>
        <dbReference type="PROSITE" id="PS50893"/>
    </source>
</evidence>
<accession>V6IUW4</accession>
<dbReference type="Proteomes" id="UP000018296">
    <property type="component" value="Unassembled WGS sequence"/>
</dbReference>
<sequence length="275" mass="31453">MIHIDHISKHYDHQKILDHVCFSINREETLAIVGHNGSGKSTLLKIIAGLEKPTAGRIVKKHAEMKIGYVPEQFPNNIRFSPNEYLTLLGEMEGQPLPSLKKKITDLLHTFQLSDYADIRIQHFSKGMKQKIGIMQALLSKPDFLILDEPLSGLDPQSQEELADILNKLKYEGLPILFTCHERKLLERVADRVYRINQGKIIAESVFPRVLTMEIKAVLSTDLPHPELHLETISKSFRIRDRELVIKTTEEQSNQVIVKLITNSYKIRSVNPSYS</sequence>
<dbReference type="InterPro" id="IPR027417">
    <property type="entry name" value="P-loop_NTPase"/>
</dbReference>
<dbReference type="AlphaFoldDB" id="V6IUW4"/>
<dbReference type="PANTHER" id="PTHR42939:SF1">
    <property type="entry name" value="ABC TRANSPORTER ATP-BINDING PROTEIN ALBC-RELATED"/>
    <property type="match status" value="1"/>
</dbReference>
<evidence type="ECO:0000313" key="6">
    <source>
        <dbReference type="Proteomes" id="UP000018296"/>
    </source>
</evidence>
<keyword evidence="3 5" id="KW-0067">ATP-binding</keyword>
<name>V6IUW4_9BACL</name>
<keyword evidence="2" id="KW-0547">Nucleotide-binding</keyword>
<dbReference type="STRING" id="1395513.P343_14710"/>
<gene>
    <name evidence="5" type="ORF">P343_14710</name>
</gene>
<dbReference type="InterPro" id="IPR003439">
    <property type="entry name" value="ABC_transporter-like_ATP-bd"/>
</dbReference>
<protein>
    <submittedName>
        <fullName evidence="5">ABC transporter ATP-binding protein</fullName>
    </submittedName>
</protein>
<dbReference type="CDD" id="cd03230">
    <property type="entry name" value="ABC_DR_subfamily_A"/>
    <property type="match status" value="1"/>
</dbReference>
<dbReference type="RefSeq" id="WP_023511168.1">
    <property type="nucleotide sequence ID" value="NZ_AWTC01000016.1"/>
</dbReference>
<evidence type="ECO:0000256" key="2">
    <source>
        <dbReference type="ARBA" id="ARBA00022741"/>
    </source>
</evidence>
<dbReference type="SMART" id="SM00382">
    <property type="entry name" value="AAA"/>
    <property type="match status" value="1"/>
</dbReference>
<dbReference type="SUPFAM" id="SSF52540">
    <property type="entry name" value="P-loop containing nucleoside triphosphate hydrolases"/>
    <property type="match status" value="1"/>
</dbReference>
<organism evidence="5 6">
    <name type="scientific">Sporolactobacillus laevolacticus DSM 442</name>
    <dbReference type="NCBI Taxonomy" id="1395513"/>
    <lineage>
        <taxon>Bacteria</taxon>
        <taxon>Bacillati</taxon>
        <taxon>Bacillota</taxon>
        <taxon>Bacilli</taxon>
        <taxon>Bacillales</taxon>
        <taxon>Sporolactobacillaceae</taxon>
        <taxon>Sporolactobacillus</taxon>
    </lineage>
</organism>
<dbReference type="GO" id="GO:0016887">
    <property type="term" value="F:ATP hydrolysis activity"/>
    <property type="evidence" value="ECO:0007669"/>
    <property type="project" value="InterPro"/>
</dbReference>
<dbReference type="Gene3D" id="3.40.50.300">
    <property type="entry name" value="P-loop containing nucleotide triphosphate hydrolases"/>
    <property type="match status" value="1"/>
</dbReference>
<evidence type="ECO:0000256" key="3">
    <source>
        <dbReference type="ARBA" id="ARBA00022840"/>
    </source>
</evidence>
<dbReference type="EMBL" id="AWTC01000016">
    <property type="protein sequence ID" value="EST10840.1"/>
    <property type="molecule type" value="Genomic_DNA"/>
</dbReference>
<keyword evidence="6" id="KW-1185">Reference proteome</keyword>
<dbReference type="Pfam" id="PF00005">
    <property type="entry name" value="ABC_tran"/>
    <property type="match status" value="1"/>
</dbReference>
<dbReference type="PANTHER" id="PTHR42939">
    <property type="entry name" value="ABC TRANSPORTER ATP-BINDING PROTEIN ALBC-RELATED"/>
    <property type="match status" value="1"/>
</dbReference>
<dbReference type="PROSITE" id="PS50893">
    <property type="entry name" value="ABC_TRANSPORTER_2"/>
    <property type="match status" value="1"/>
</dbReference>
<evidence type="ECO:0000313" key="5">
    <source>
        <dbReference type="EMBL" id="EST10840.1"/>
    </source>
</evidence>
<evidence type="ECO:0000256" key="1">
    <source>
        <dbReference type="ARBA" id="ARBA00022448"/>
    </source>
</evidence>
<comment type="caution">
    <text evidence="5">The sequence shown here is derived from an EMBL/GenBank/DDBJ whole genome shotgun (WGS) entry which is preliminary data.</text>
</comment>
<dbReference type="GO" id="GO:0005524">
    <property type="term" value="F:ATP binding"/>
    <property type="evidence" value="ECO:0007669"/>
    <property type="project" value="UniProtKB-KW"/>
</dbReference>
<reference evidence="5 6" key="1">
    <citation type="journal article" date="2013" name="Genome Announc.">
        <title>Genome Sequence of Sporolactobacillus laevolacticus DSM442, an Efficient Polymer-Grade D-Lactate Producer from Agricultural Waste Cottonseed as a Nitrogen Source.</title>
        <authorList>
            <person name="Wang H."/>
            <person name="Wang L."/>
            <person name="Ju J."/>
            <person name="Yu B."/>
            <person name="Ma Y."/>
        </authorList>
    </citation>
    <scope>NUCLEOTIDE SEQUENCE [LARGE SCALE GENOMIC DNA]</scope>
    <source>
        <strain evidence="5 6">DSM 442</strain>
    </source>
</reference>
<dbReference type="PATRIC" id="fig|1395513.3.peg.2988"/>
<dbReference type="eggNOG" id="COG1131">
    <property type="taxonomic scope" value="Bacteria"/>
</dbReference>
<keyword evidence="1" id="KW-0813">Transport</keyword>